<protein>
    <submittedName>
        <fullName evidence="1">Uncharacterized protein</fullName>
    </submittedName>
</protein>
<gene>
    <name evidence="1" type="ORF">WN944_022836</name>
</gene>
<proteinExistence type="predicted"/>
<dbReference type="Proteomes" id="UP001428341">
    <property type="component" value="Unassembled WGS sequence"/>
</dbReference>
<dbReference type="EMBL" id="JBCGBO010000001">
    <property type="protein sequence ID" value="KAK9229870.1"/>
    <property type="molecule type" value="Genomic_DNA"/>
</dbReference>
<keyword evidence="2" id="KW-1185">Reference proteome</keyword>
<name>A0AAP0MZ27_9ROSI</name>
<evidence type="ECO:0000313" key="2">
    <source>
        <dbReference type="Proteomes" id="UP001428341"/>
    </source>
</evidence>
<sequence>MEENVTPAEVAGKLMKSRDVEVFPFKGFSKLKASSLVCCLQLYMEKLDKPLKGDLSFCAVRQLTGRFCRRTIHFHYQPFNLFIKMMMADPQIVERTLLVHRCVALRQMNVHVHASRSQQSWV</sequence>
<evidence type="ECO:0000313" key="1">
    <source>
        <dbReference type="EMBL" id="KAK9229870.1"/>
    </source>
</evidence>
<organism evidence="1 2">
    <name type="scientific">Citrus x changshan-huyou</name>
    <dbReference type="NCBI Taxonomy" id="2935761"/>
    <lineage>
        <taxon>Eukaryota</taxon>
        <taxon>Viridiplantae</taxon>
        <taxon>Streptophyta</taxon>
        <taxon>Embryophyta</taxon>
        <taxon>Tracheophyta</taxon>
        <taxon>Spermatophyta</taxon>
        <taxon>Magnoliopsida</taxon>
        <taxon>eudicotyledons</taxon>
        <taxon>Gunneridae</taxon>
        <taxon>Pentapetalae</taxon>
        <taxon>rosids</taxon>
        <taxon>malvids</taxon>
        <taxon>Sapindales</taxon>
        <taxon>Rutaceae</taxon>
        <taxon>Aurantioideae</taxon>
        <taxon>Citrus</taxon>
    </lineage>
</organism>
<reference evidence="1 2" key="1">
    <citation type="submission" date="2024-05" db="EMBL/GenBank/DDBJ databases">
        <title>Haplotype-resolved chromosome-level genome assembly of Huyou (Citrus changshanensis).</title>
        <authorList>
            <person name="Miao C."/>
            <person name="Chen W."/>
            <person name="Wu Y."/>
            <person name="Wang L."/>
            <person name="Zhao S."/>
            <person name="Grierson D."/>
            <person name="Xu C."/>
            <person name="Chen K."/>
        </authorList>
    </citation>
    <scope>NUCLEOTIDE SEQUENCE [LARGE SCALE GENOMIC DNA]</scope>
    <source>
        <strain evidence="1">01-14</strain>
        <tissue evidence="1">Leaf</tissue>
    </source>
</reference>
<dbReference type="AlphaFoldDB" id="A0AAP0MZ27"/>
<accession>A0AAP0MZ27</accession>
<comment type="caution">
    <text evidence="1">The sequence shown here is derived from an EMBL/GenBank/DDBJ whole genome shotgun (WGS) entry which is preliminary data.</text>
</comment>